<evidence type="ECO:0000256" key="2">
    <source>
        <dbReference type="ARBA" id="ARBA00003906"/>
    </source>
</evidence>
<dbReference type="SMART" id="SM00861">
    <property type="entry name" value="Transket_pyr"/>
    <property type="match status" value="1"/>
</dbReference>
<dbReference type="PANTHER" id="PTHR23152">
    <property type="entry name" value="2-OXOGLUTARATE DEHYDROGENASE"/>
    <property type="match status" value="1"/>
</dbReference>
<evidence type="ECO:0000256" key="3">
    <source>
        <dbReference type="ARBA" id="ARBA00006936"/>
    </source>
</evidence>
<dbReference type="GO" id="GO:0004591">
    <property type="term" value="F:oxoglutarate dehydrogenase (succinyl-transferring) activity"/>
    <property type="evidence" value="ECO:0007669"/>
    <property type="project" value="UniProtKB-EC"/>
</dbReference>
<dbReference type="InterPro" id="IPR032106">
    <property type="entry name" value="2-oxogl_dehyd_N"/>
</dbReference>
<dbReference type="EC" id="1.2.4.2" evidence="4"/>
<dbReference type="Gene3D" id="3.40.50.11610">
    <property type="entry name" value="Multifunctional 2-oxoglutarate metabolism enzyme, C-terminal domain"/>
    <property type="match status" value="1"/>
</dbReference>
<dbReference type="InterPro" id="IPR042179">
    <property type="entry name" value="KGD_C_sf"/>
</dbReference>
<dbReference type="Pfam" id="PF16078">
    <property type="entry name" value="2-oxogl_dehyd_N"/>
    <property type="match status" value="1"/>
</dbReference>
<dbReference type="Pfam" id="PF02779">
    <property type="entry name" value="Transket_pyr"/>
    <property type="match status" value="1"/>
</dbReference>
<dbReference type="Proteomes" id="UP001225072">
    <property type="component" value="Unassembled WGS sequence"/>
</dbReference>
<gene>
    <name evidence="8" type="ORF">QE404_001531</name>
</gene>
<evidence type="ECO:0000256" key="6">
    <source>
        <dbReference type="ARBA" id="ARBA00023052"/>
    </source>
</evidence>
<sequence>MDRFSFLNAAHSQLIEDLYQQYLKYPDSLEPSWKAFFQGFDFALENYGDEDNIQYIQAPAAQSSPAVNQMAQAVSNGEVPEHIKKEFKVVNLIEAYRTRGHLFTKTNPVRERRHYTPTLDIENFGLSKEDLNTKFNCATETGMKGPATLQELIHHLENIYCDSIGVEYMHINNVEEKDFIKQWLQVNENHPNLSANEKTEILLKLNQAVAFENYLHTKFVGQKRFSLEGGETLIPALDQLISRSSQLGVDEVVLGMAHRGRLNVLSNIFGKSYKQIFSEFEGKEFEEDVFSGDVKYHLGSSKKIKTASGEEVSINLTPNPSHLETVAALVEGICRAKVDDKYKGDYSKILPIVIHGDGAIAGQGIAYEVAQMMTLEGYRTGGTVHIVVNNQVSFTTNYADARSSTYCTDIAKVTESPVMHVNADDAEAVVHAIHFAADYRAKFGKDVYIDLLGYRKYGHNEGDEPRFTQPNLYKLISKHPNPREIYKDKLINDSVISDDVLKNMEVNFKQLLDKDFDASKEIEKNVMDVFMADDWTNYPIAKRGAVLEKVDTQYDLEKLKELAIKMSTLPADKKFINKITRLFENRIKAIEGNSLDWALGEWLAYATLLTEGHNIRISGEDVERGTFSHRHAVVKTEDTEEEYIPLRHVSENRFDVYNSHLSEYGVLGFDYGYAMASPNTLTIWEAQFGDFVNGAQIIVDQYLAAAEEKWKIQDGLVMLLPHGSEGQGAEHSSARLERFLTLCANENMVVANITSPANYFHLLRRQLKWGFRKPLIVMSPKSLLRHPKVISPLEDFATGSFQPILDDTTANPDKVEKLVLCSGKLYFELLAKKEELNAENVALVRFEQLYPLQTDVIEQIFSKYGNKKQLIWAQEEPENMGAWSYILRNFRDTGIQVIAPVPSGAPAPGSHKMFEKNQNLVINRVFDREDMPAKRPVTA</sequence>
<dbReference type="NCBIfam" id="NF006914">
    <property type="entry name" value="PRK09404.1"/>
    <property type="match status" value="1"/>
</dbReference>
<dbReference type="Gene3D" id="1.10.287.1150">
    <property type="entry name" value="TPP helical domain"/>
    <property type="match status" value="1"/>
</dbReference>
<keyword evidence="6" id="KW-0786">Thiamine pyrophosphate</keyword>
<evidence type="ECO:0000256" key="5">
    <source>
        <dbReference type="ARBA" id="ARBA00023002"/>
    </source>
</evidence>
<dbReference type="InterPro" id="IPR005475">
    <property type="entry name" value="Transketolase-like_Pyr-bd"/>
</dbReference>
<comment type="function">
    <text evidence="2">E1 component of the 2-oxoglutarate dehydrogenase (OGDH) complex which catalyzes the decarboxylation of 2-oxoglutarate, the first step in the conversion of 2-oxoglutarate to succinyl-CoA and CO(2).</text>
</comment>
<dbReference type="Pfam" id="PF00676">
    <property type="entry name" value="E1_dh"/>
    <property type="match status" value="1"/>
</dbReference>
<evidence type="ECO:0000313" key="8">
    <source>
        <dbReference type="EMBL" id="MDQ1096384.1"/>
    </source>
</evidence>
<dbReference type="Gene3D" id="3.40.50.970">
    <property type="match status" value="1"/>
</dbReference>
<proteinExistence type="inferred from homology"/>
<comment type="caution">
    <text evidence="8">The sequence shown here is derived from an EMBL/GenBank/DDBJ whole genome shotgun (WGS) entry which is preliminary data.</text>
</comment>
<evidence type="ECO:0000259" key="7">
    <source>
        <dbReference type="SMART" id="SM00861"/>
    </source>
</evidence>
<dbReference type="NCBIfam" id="NF008907">
    <property type="entry name" value="PRK12270.1"/>
    <property type="match status" value="1"/>
</dbReference>
<accession>A0ABU0TH55</accession>
<feature type="domain" description="Transketolase-like pyrimidine-binding" evidence="7">
    <location>
        <begin position="595"/>
        <end position="786"/>
    </location>
</feature>
<dbReference type="NCBIfam" id="TIGR00239">
    <property type="entry name" value="2oxo_dh_E1"/>
    <property type="match status" value="1"/>
</dbReference>
<dbReference type="PANTHER" id="PTHR23152:SF4">
    <property type="entry name" value="2-OXOADIPATE DEHYDROGENASE COMPLEX COMPONENT E1"/>
    <property type="match status" value="1"/>
</dbReference>
<protein>
    <recommendedName>
        <fullName evidence="4">oxoglutarate dehydrogenase (succinyl-transferring)</fullName>
        <ecNumber evidence="4">1.2.4.2</ecNumber>
    </recommendedName>
</protein>
<dbReference type="InterPro" id="IPR011603">
    <property type="entry name" value="2oxoglutarate_DH_E1"/>
</dbReference>
<comment type="cofactor">
    <cofactor evidence="1">
        <name>thiamine diphosphate</name>
        <dbReference type="ChEBI" id="CHEBI:58937"/>
    </cofactor>
</comment>
<reference evidence="8 9" key="1">
    <citation type="submission" date="2023-07" db="EMBL/GenBank/DDBJ databases">
        <title>Functional and genomic diversity of the sorghum phyllosphere microbiome.</title>
        <authorList>
            <person name="Shade A."/>
        </authorList>
    </citation>
    <scope>NUCLEOTIDE SEQUENCE [LARGE SCALE GENOMIC DNA]</scope>
    <source>
        <strain evidence="8 9">SORGH_AS_1064</strain>
    </source>
</reference>
<dbReference type="SUPFAM" id="SSF52518">
    <property type="entry name" value="Thiamin diphosphate-binding fold (THDP-binding)"/>
    <property type="match status" value="2"/>
</dbReference>
<comment type="similarity">
    <text evidence="3">Belongs to the alpha-ketoglutarate dehydrogenase family.</text>
</comment>
<keyword evidence="5 8" id="KW-0560">Oxidoreductase</keyword>
<evidence type="ECO:0000256" key="4">
    <source>
        <dbReference type="ARBA" id="ARBA00012280"/>
    </source>
</evidence>
<dbReference type="InterPro" id="IPR001017">
    <property type="entry name" value="DH_E1"/>
</dbReference>
<evidence type="ECO:0000313" key="9">
    <source>
        <dbReference type="Proteomes" id="UP001225072"/>
    </source>
</evidence>
<evidence type="ECO:0000256" key="1">
    <source>
        <dbReference type="ARBA" id="ARBA00001964"/>
    </source>
</evidence>
<dbReference type="InterPro" id="IPR029061">
    <property type="entry name" value="THDP-binding"/>
</dbReference>
<dbReference type="EMBL" id="JAUTAL010000001">
    <property type="protein sequence ID" value="MDQ1096384.1"/>
    <property type="molecule type" value="Genomic_DNA"/>
</dbReference>
<keyword evidence="9" id="KW-1185">Reference proteome</keyword>
<dbReference type="CDD" id="cd02016">
    <property type="entry name" value="TPP_E1_OGDC_like"/>
    <property type="match status" value="1"/>
</dbReference>
<dbReference type="InterPro" id="IPR031717">
    <property type="entry name" value="ODO-1/KGD_C"/>
</dbReference>
<dbReference type="PIRSF" id="PIRSF000157">
    <property type="entry name" value="Oxoglu_dh_E1"/>
    <property type="match status" value="1"/>
</dbReference>
<name>A0ABU0TH55_9FLAO</name>
<organism evidence="8 9">
    <name type="scientific">Chryseobacterium camelliae</name>
    <dbReference type="NCBI Taxonomy" id="1265445"/>
    <lineage>
        <taxon>Bacteria</taxon>
        <taxon>Pseudomonadati</taxon>
        <taxon>Bacteroidota</taxon>
        <taxon>Flavobacteriia</taxon>
        <taxon>Flavobacteriales</taxon>
        <taxon>Weeksellaceae</taxon>
        <taxon>Chryseobacterium group</taxon>
        <taxon>Chryseobacterium</taxon>
    </lineage>
</organism>
<dbReference type="Gene3D" id="3.40.50.12470">
    <property type="match status" value="1"/>
</dbReference>
<dbReference type="Pfam" id="PF16870">
    <property type="entry name" value="OxoGdeHyase_C"/>
    <property type="match status" value="1"/>
</dbReference>
<dbReference type="RefSeq" id="WP_307448684.1">
    <property type="nucleotide sequence ID" value="NZ_JAUTAL010000001.1"/>
</dbReference>